<dbReference type="InterPro" id="IPR001273">
    <property type="entry name" value="ArAA_hydroxylase"/>
</dbReference>
<dbReference type="GO" id="GO:0004505">
    <property type="term" value="F:phenylalanine 4-monooxygenase activity"/>
    <property type="evidence" value="ECO:0007669"/>
    <property type="project" value="UniProtKB-EC"/>
</dbReference>
<evidence type="ECO:0000256" key="4">
    <source>
        <dbReference type="ARBA" id="ARBA00009712"/>
    </source>
</evidence>
<evidence type="ECO:0000256" key="6">
    <source>
        <dbReference type="ARBA" id="ARBA00020276"/>
    </source>
</evidence>
<feature type="region of interest" description="Disordered" evidence="14">
    <location>
        <begin position="1"/>
        <end position="33"/>
    </location>
</feature>
<dbReference type="Proteomes" id="UP000324285">
    <property type="component" value="Chromosome"/>
</dbReference>
<keyword evidence="7 13" id="KW-0479">Metal-binding</keyword>
<dbReference type="OrthoDB" id="9780502at2"/>
<dbReference type="CDD" id="cd03348">
    <property type="entry name" value="pro_PheOH"/>
    <property type="match status" value="1"/>
</dbReference>
<keyword evidence="8 16" id="KW-0560">Oxidoreductase</keyword>
<keyword evidence="10" id="KW-0503">Monooxygenase</keyword>
<dbReference type="InterPro" id="IPR005960">
    <property type="entry name" value="Phe-4-hydroxylase_mono"/>
</dbReference>
<keyword evidence="17" id="KW-1185">Reference proteome</keyword>
<dbReference type="RefSeq" id="WP_149284587.1">
    <property type="nucleotide sequence ID" value="NZ_CP038437.2"/>
</dbReference>
<dbReference type="GO" id="GO:0005506">
    <property type="term" value="F:iron ion binding"/>
    <property type="evidence" value="ECO:0007669"/>
    <property type="project" value="InterPro"/>
</dbReference>
<feature type="binding site" evidence="13">
    <location>
        <position position="152"/>
    </location>
    <ligand>
        <name>Fe cation</name>
        <dbReference type="ChEBI" id="CHEBI:24875"/>
    </ligand>
</feature>
<comment type="cofactor">
    <cofactor evidence="2 13">
        <name>Fe(2+)</name>
        <dbReference type="ChEBI" id="CHEBI:29033"/>
    </cofactor>
</comment>
<keyword evidence="9 13" id="KW-0408">Iron</keyword>
<evidence type="ECO:0000256" key="14">
    <source>
        <dbReference type="SAM" id="MobiDB-lite"/>
    </source>
</evidence>
<dbReference type="InterPro" id="IPR036951">
    <property type="entry name" value="ArAA_hydroxylase_sf"/>
</dbReference>
<comment type="similarity">
    <text evidence="4">Belongs to the biopterin-dependent aromatic amino acid hydroxylase family.</text>
</comment>
<dbReference type="EC" id="1.14.16.1" evidence="5"/>
<organism evidence="16 17">
    <name type="scientific">Halomonas binhaiensis</name>
    <dbReference type="NCBI Taxonomy" id="2562282"/>
    <lineage>
        <taxon>Bacteria</taxon>
        <taxon>Pseudomonadati</taxon>
        <taxon>Pseudomonadota</taxon>
        <taxon>Gammaproteobacteria</taxon>
        <taxon>Oceanospirillales</taxon>
        <taxon>Halomonadaceae</taxon>
        <taxon>Halomonas</taxon>
    </lineage>
</organism>
<evidence type="ECO:0000256" key="10">
    <source>
        <dbReference type="ARBA" id="ARBA00023033"/>
    </source>
</evidence>
<comment type="catalytic activity">
    <reaction evidence="1">
        <text>(6R)-L-erythro-5,6,7,8-tetrahydrobiopterin + L-phenylalanine + O2 = (4aS,6R)-4a-hydroxy-L-erythro-5,6,7,8-tetrahydrobiopterin + L-tyrosine</text>
        <dbReference type="Rhea" id="RHEA:20273"/>
        <dbReference type="ChEBI" id="CHEBI:15379"/>
        <dbReference type="ChEBI" id="CHEBI:15642"/>
        <dbReference type="ChEBI" id="CHEBI:58095"/>
        <dbReference type="ChEBI" id="CHEBI:58315"/>
        <dbReference type="ChEBI" id="CHEBI:59560"/>
        <dbReference type="EC" id="1.14.16.1"/>
    </reaction>
</comment>
<name>A0A5C1NEH2_9GAMM</name>
<dbReference type="PROSITE" id="PS51410">
    <property type="entry name" value="BH4_AAA_HYDROXYL_2"/>
    <property type="match status" value="1"/>
</dbReference>
<feature type="binding site" evidence="13">
    <location>
        <position position="157"/>
    </location>
    <ligand>
        <name>Fe cation</name>
        <dbReference type="ChEBI" id="CHEBI:24875"/>
    </ligand>
</feature>
<dbReference type="EMBL" id="CP038437">
    <property type="protein sequence ID" value="QEM81576.1"/>
    <property type="molecule type" value="Genomic_DNA"/>
</dbReference>
<accession>A0A5C1NEH2</accession>
<dbReference type="AlphaFoldDB" id="A0A5C1NEH2"/>
<dbReference type="InterPro" id="IPR018301">
    <property type="entry name" value="ArAA_hydroxylase_Fe/CU_BS"/>
</dbReference>
<dbReference type="KEGG" id="hbh:E4T21_08475"/>
<keyword evidence="11" id="KW-0585">Phenylalanine catabolism</keyword>
<dbReference type="Gene3D" id="1.10.800.10">
    <property type="entry name" value="Aromatic amino acid hydroxylase"/>
    <property type="match status" value="1"/>
</dbReference>
<dbReference type="Pfam" id="PF00351">
    <property type="entry name" value="Biopterin_H"/>
    <property type="match status" value="1"/>
</dbReference>
<evidence type="ECO:0000313" key="16">
    <source>
        <dbReference type="EMBL" id="QEM81576.1"/>
    </source>
</evidence>
<feature type="binding site" evidence="13">
    <location>
        <position position="197"/>
    </location>
    <ligand>
        <name>Fe cation</name>
        <dbReference type="ChEBI" id="CHEBI:24875"/>
    </ligand>
</feature>
<dbReference type="PRINTS" id="PR00372">
    <property type="entry name" value="FYWHYDRXLASE"/>
</dbReference>
<evidence type="ECO:0000256" key="3">
    <source>
        <dbReference type="ARBA" id="ARBA00005088"/>
    </source>
</evidence>
<dbReference type="GO" id="GO:0006559">
    <property type="term" value="P:L-phenylalanine catabolic process"/>
    <property type="evidence" value="ECO:0007669"/>
    <property type="project" value="UniProtKB-UniPathway"/>
</dbReference>
<evidence type="ECO:0000256" key="2">
    <source>
        <dbReference type="ARBA" id="ARBA00001954"/>
    </source>
</evidence>
<proteinExistence type="inferred from homology"/>
<evidence type="ECO:0000259" key="15">
    <source>
        <dbReference type="PROSITE" id="PS51410"/>
    </source>
</evidence>
<reference evidence="16" key="1">
    <citation type="submission" date="2021-02" db="EMBL/GenBank/DDBJ databases">
        <title>Strain Y2R2, a novel species of the genus Halomonas.</title>
        <authorList>
            <person name="Huang H."/>
        </authorList>
    </citation>
    <scope>NUCLEOTIDE SEQUENCE</scope>
    <source>
        <strain evidence="16">Y2R2</strain>
    </source>
</reference>
<dbReference type="InterPro" id="IPR019774">
    <property type="entry name" value="Aromatic-AA_hydroxylase_C"/>
</dbReference>
<evidence type="ECO:0000313" key="17">
    <source>
        <dbReference type="Proteomes" id="UP000324285"/>
    </source>
</evidence>
<evidence type="ECO:0000256" key="9">
    <source>
        <dbReference type="ARBA" id="ARBA00023004"/>
    </source>
</evidence>
<dbReference type="UniPathway" id="UPA00139">
    <property type="reaction ID" value="UER00337"/>
</dbReference>
<evidence type="ECO:0000256" key="13">
    <source>
        <dbReference type="PIRSR" id="PIRSR601273-2"/>
    </source>
</evidence>
<gene>
    <name evidence="16" type="ORF">E4T21_08475</name>
</gene>
<dbReference type="NCBIfam" id="TIGR01267">
    <property type="entry name" value="Phe4hydrox_mono"/>
    <property type="match status" value="1"/>
</dbReference>
<sequence length="294" mass="33021">MSTAPEVHAHSGSDHSQHGSTTKPASNGKVASKGTHYQARLPDEHGIIHWSQVENATWQTLMERQLSLVQGRVCQEYLDGLEHLALPNDHIPQLADVDKVLLEATGWQTAQVPALIPFDTFFELLANRRFPVATFIRSPEELDYLKEPDIFHEIFGHCPMLTNPAFAEFTATYGRLGLNAEPKDRVYLARLYWMTVEFGLVDTPQGRRIYGGGIISSPKETLHALSDTPVHEPFDAVSALRTPYRIDILQPLYYVLDGLDTLHDLSQCDIMALVEQARDKGLFEPRFPPKTGTH</sequence>
<dbReference type="SUPFAM" id="SSF56534">
    <property type="entry name" value="Aromatic aminoacid monoxygenases, catalytic and oligomerization domains"/>
    <property type="match status" value="1"/>
</dbReference>
<evidence type="ECO:0000256" key="11">
    <source>
        <dbReference type="ARBA" id="ARBA00023232"/>
    </source>
</evidence>
<evidence type="ECO:0000256" key="8">
    <source>
        <dbReference type="ARBA" id="ARBA00023002"/>
    </source>
</evidence>
<feature type="compositionally biased region" description="Basic and acidic residues" evidence="14">
    <location>
        <begin position="7"/>
        <end position="17"/>
    </location>
</feature>
<evidence type="ECO:0000256" key="1">
    <source>
        <dbReference type="ARBA" id="ARBA00001060"/>
    </source>
</evidence>
<dbReference type="PANTHER" id="PTHR11473:SF24">
    <property type="entry name" value="PHENYLALANINE-4-HYDROXYLASE"/>
    <property type="match status" value="1"/>
</dbReference>
<dbReference type="PANTHER" id="PTHR11473">
    <property type="entry name" value="AROMATIC AMINO ACID HYDROXYLASE"/>
    <property type="match status" value="1"/>
</dbReference>
<dbReference type="NCBIfam" id="NF008877">
    <property type="entry name" value="PRK11913.1-2"/>
    <property type="match status" value="1"/>
</dbReference>
<dbReference type="PROSITE" id="PS00367">
    <property type="entry name" value="BH4_AAA_HYDROXYL_1"/>
    <property type="match status" value="1"/>
</dbReference>
<dbReference type="InterPro" id="IPR036329">
    <property type="entry name" value="Aro-AA_hydroxylase_C_sf"/>
</dbReference>
<evidence type="ECO:0000256" key="7">
    <source>
        <dbReference type="ARBA" id="ARBA00022723"/>
    </source>
</evidence>
<protein>
    <recommendedName>
        <fullName evidence="6">Phenylalanine-4-hydroxylase</fullName>
        <ecNumber evidence="5">1.14.16.1</ecNumber>
    </recommendedName>
    <alternativeName>
        <fullName evidence="12">Phe-4-monooxygenase</fullName>
    </alternativeName>
</protein>
<comment type="pathway">
    <text evidence="3">Amino-acid degradation; L-phenylalanine degradation; acetoacetate and fumarate from L-phenylalanine: step 1/6.</text>
</comment>
<evidence type="ECO:0000256" key="5">
    <source>
        <dbReference type="ARBA" id="ARBA00011995"/>
    </source>
</evidence>
<evidence type="ECO:0000256" key="12">
    <source>
        <dbReference type="ARBA" id="ARBA00029922"/>
    </source>
</evidence>
<feature type="domain" description="Biopterin-dependent aromatic amino acid hydroxylase family profile" evidence="15">
    <location>
        <begin position="1"/>
        <end position="294"/>
    </location>
</feature>